<accession>A0A1M4ZMF3</accession>
<proteinExistence type="predicted"/>
<dbReference type="Proteomes" id="UP000184108">
    <property type="component" value="Unassembled WGS sequence"/>
</dbReference>
<evidence type="ECO:0000313" key="1">
    <source>
        <dbReference type="EMBL" id="SHF19229.1"/>
    </source>
</evidence>
<evidence type="ECO:0000313" key="2">
    <source>
        <dbReference type="Proteomes" id="UP000184108"/>
    </source>
</evidence>
<protein>
    <submittedName>
        <fullName evidence="1">Uncharacterized protein</fullName>
    </submittedName>
</protein>
<dbReference type="EMBL" id="FQVE01000002">
    <property type="protein sequence ID" value="SHF19229.1"/>
    <property type="molecule type" value="Genomic_DNA"/>
</dbReference>
<organism evidence="1 2">
    <name type="scientific">Chryseobacterium vrystaatense</name>
    <dbReference type="NCBI Taxonomy" id="307480"/>
    <lineage>
        <taxon>Bacteria</taxon>
        <taxon>Pseudomonadati</taxon>
        <taxon>Bacteroidota</taxon>
        <taxon>Flavobacteriia</taxon>
        <taxon>Flavobacteriales</taxon>
        <taxon>Weeksellaceae</taxon>
        <taxon>Chryseobacterium group</taxon>
        <taxon>Chryseobacterium</taxon>
    </lineage>
</organism>
<reference evidence="2" key="1">
    <citation type="submission" date="2016-11" db="EMBL/GenBank/DDBJ databases">
        <authorList>
            <person name="Varghese N."/>
            <person name="Submissions S."/>
        </authorList>
    </citation>
    <scope>NUCLEOTIDE SEQUENCE [LARGE SCALE GENOMIC DNA]</scope>
    <source>
        <strain evidence="2">YR203</strain>
    </source>
</reference>
<gene>
    <name evidence="1" type="ORF">SAMN02787073_1644</name>
</gene>
<dbReference type="AlphaFoldDB" id="A0A1M4ZMF3"/>
<sequence length="72" mass="8623">MEIEGTVLKVKKRYTRIRLNDNAKMDLMYRKSDNYIVNHLKKGDWMKAIVKVKSYTIGKRKLMAFHLHIVKD</sequence>
<name>A0A1M4ZMF3_9FLAO</name>
<dbReference type="RefSeq" id="WP_073172583.1">
    <property type="nucleotide sequence ID" value="NZ_FQVE01000002.1"/>
</dbReference>